<evidence type="ECO:0000313" key="4">
    <source>
        <dbReference type="EMBL" id="TYC87236.1"/>
    </source>
</evidence>
<reference evidence="5" key="3">
    <citation type="submission" date="2021-11" db="EMBL/GenBank/DDBJ databases">
        <title>Isoprene-degrading acetogen.</title>
        <authorList>
            <person name="Yang Y."/>
            <person name="Jin H."/>
            <person name="Yan J."/>
        </authorList>
    </citation>
    <scope>NUCLEOTIDE SEQUENCE</scope>
    <source>
        <strain evidence="5">Berkeley</strain>
    </source>
</reference>
<evidence type="ECO:0000313" key="7">
    <source>
        <dbReference type="Proteomes" id="UP000322619"/>
    </source>
</evidence>
<dbReference type="InterPro" id="IPR002696">
    <property type="entry name" value="Membr_insert_effic_factor_YidD"/>
</dbReference>
<accession>A0A1F2PJI7</accession>
<dbReference type="EMBL" id="CP087994">
    <property type="protein sequence ID" value="UYO62869.1"/>
    <property type="molecule type" value="Genomic_DNA"/>
</dbReference>
<sequence>MFKKFLVLIIRGYQKFISPLLGNNCRFSPTCSEYFILAVEKYGVIKGSYIGGKRILRCHPFNPGGYDPLP</sequence>
<reference evidence="4 7" key="2">
    <citation type="submission" date="2019-08" db="EMBL/GenBank/DDBJ databases">
        <title>Isolation and enrichment of carboxydotrophic bacteria from anaerobic sludge for the production of bio-based chemicals from syngas.</title>
        <authorList>
            <person name="Antares A.L."/>
            <person name="Moreira J."/>
            <person name="Diender M."/>
            <person name="Parshina S.N."/>
            <person name="Stams A.J.M."/>
            <person name="Alves M."/>
            <person name="Alves J.I."/>
            <person name="Sousa D.Z."/>
        </authorList>
    </citation>
    <scope>NUCLEOTIDE SEQUENCE [LARGE SCALE GENOMIC DNA]</scope>
    <source>
        <strain evidence="4 7">JM</strain>
    </source>
</reference>
<dbReference type="STRING" id="52694.ACWI_13220"/>
<dbReference type="RefSeq" id="WP_070370651.1">
    <property type="nucleotide sequence ID" value="NZ_CABIIK010000038.1"/>
</dbReference>
<dbReference type="Proteomes" id="UP000322619">
    <property type="component" value="Unassembled WGS sequence"/>
</dbReference>
<keyword evidence="1 2" id="KW-0472">Membrane</keyword>
<dbReference type="Proteomes" id="UP000176244">
    <property type="component" value="Unassembled WGS sequence"/>
</dbReference>
<dbReference type="AlphaFoldDB" id="A0A1F2PJI7"/>
<evidence type="ECO:0000313" key="8">
    <source>
        <dbReference type="Proteomes" id="UP001163550"/>
    </source>
</evidence>
<comment type="similarity">
    <text evidence="2">Belongs to the UPF0161 family.</text>
</comment>
<dbReference type="Proteomes" id="UP001163550">
    <property type="component" value="Chromosome"/>
</dbReference>
<protein>
    <recommendedName>
        <fullName evidence="2">Putative membrane protein insertion efficiency factor</fullName>
    </recommendedName>
</protein>
<dbReference type="OrthoDB" id="9801753at2"/>
<dbReference type="PANTHER" id="PTHR33383">
    <property type="entry name" value="MEMBRANE PROTEIN INSERTION EFFICIENCY FACTOR-RELATED"/>
    <property type="match status" value="1"/>
</dbReference>
<keyword evidence="8" id="KW-1185">Reference proteome</keyword>
<evidence type="ECO:0000313" key="6">
    <source>
        <dbReference type="Proteomes" id="UP000176244"/>
    </source>
</evidence>
<gene>
    <name evidence="3" type="primary">yidD</name>
    <name evidence="3" type="ORF">ACWI_13220</name>
    <name evidence="4" type="ORF">FXB42_04995</name>
    <name evidence="5" type="ORF">LNN31_19220</name>
</gene>
<dbReference type="Pfam" id="PF01809">
    <property type="entry name" value="YidD"/>
    <property type="match status" value="1"/>
</dbReference>
<comment type="function">
    <text evidence="2">Could be involved in insertion of integral membrane proteins into the membrane.</text>
</comment>
<keyword evidence="2" id="KW-1003">Cell membrane</keyword>
<evidence type="ECO:0000313" key="5">
    <source>
        <dbReference type="EMBL" id="UYO62869.1"/>
    </source>
</evidence>
<evidence type="ECO:0000313" key="3">
    <source>
        <dbReference type="EMBL" id="OFV71205.1"/>
    </source>
</evidence>
<dbReference type="HAMAP" id="MF_00386">
    <property type="entry name" value="UPF0161_YidD"/>
    <property type="match status" value="1"/>
</dbReference>
<name>A0A1F2PJI7_9FIRM</name>
<dbReference type="PANTHER" id="PTHR33383:SF1">
    <property type="entry name" value="MEMBRANE PROTEIN INSERTION EFFICIENCY FACTOR-RELATED"/>
    <property type="match status" value="1"/>
</dbReference>
<evidence type="ECO:0000256" key="1">
    <source>
        <dbReference type="ARBA" id="ARBA00023136"/>
    </source>
</evidence>
<dbReference type="EMBL" id="VSLA01000006">
    <property type="protein sequence ID" value="TYC87236.1"/>
    <property type="molecule type" value="Genomic_DNA"/>
</dbReference>
<dbReference type="GO" id="GO:0005886">
    <property type="term" value="C:plasma membrane"/>
    <property type="evidence" value="ECO:0007669"/>
    <property type="project" value="UniProtKB-SubCell"/>
</dbReference>
<proteinExistence type="inferred from homology"/>
<dbReference type="EMBL" id="LKEU01000026">
    <property type="protein sequence ID" value="OFV71205.1"/>
    <property type="molecule type" value="Genomic_DNA"/>
</dbReference>
<evidence type="ECO:0000256" key="2">
    <source>
        <dbReference type="HAMAP-Rule" id="MF_00386"/>
    </source>
</evidence>
<organism evidence="3 6">
    <name type="scientific">Acetobacterium wieringae</name>
    <dbReference type="NCBI Taxonomy" id="52694"/>
    <lineage>
        <taxon>Bacteria</taxon>
        <taxon>Bacillati</taxon>
        <taxon>Bacillota</taxon>
        <taxon>Clostridia</taxon>
        <taxon>Eubacteriales</taxon>
        <taxon>Eubacteriaceae</taxon>
        <taxon>Acetobacterium</taxon>
    </lineage>
</organism>
<dbReference type="SMART" id="SM01234">
    <property type="entry name" value="Haemolytic"/>
    <property type="match status" value="1"/>
</dbReference>
<dbReference type="NCBIfam" id="TIGR00278">
    <property type="entry name" value="membrane protein insertion efficiency factor YidD"/>
    <property type="match status" value="1"/>
</dbReference>
<comment type="subcellular location">
    <subcellularLocation>
        <location evidence="2">Cell membrane</location>
        <topology evidence="2">Peripheral membrane protein</topology>
        <orientation evidence="2">Cytoplasmic side</orientation>
    </subcellularLocation>
</comment>
<reference evidence="3 6" key="1">
    <citation type="submission" date="2015-09" db="EMBL/GenBank/DDBJ databases">
        <title>Genome sequence of Acetobacterium wieringae DSM 1911.</title>
        <authorList>
            <person name="Poehlein A."/>
            <person name="Bengelsdorf F.R."/>
            <person name="Schiel-Bengelsdorf B."/>
            <person name="Duerre P."/>
            <person name="Daniel R."/>
        </authorList>
    </citation>
    <scope>NUCLEOTIDE SEQUENCE [LARGE SCALE GENOMIC DNA]</scope>
    <source>
        <strain evidence="3 6">DSM 1911</strain>
    </source>
</reference>